<dbReference type="PANTHER" id="PTHR44196:SF1">
    <property type="entry name" value="DEHYDROGENASE_REDUCTASE SDR FAMILY MEMBER 7B"/>
    <property type="match status" value="1"/>
</dbReference>
<protein>
    <submittedName>
        <fullName evidence="4">Short chain dehydrogenase</fullName>
    </submittedName>
</protein>
<dbReference type="SUPFAM" id="SSF51735">
    <property type="entry name" value="NAD(P)-binding Rossmann-fold domains"/>
    <property type="match status" value="1"/>
</dbReference>
<name>A0A432ZIJ3_9GAMM</name>
<evidence type="ECO:0000313" key="4">
    <source>
        <dbReference type="EMBL" id="RUO77768.1"/>
    </source>
</evidence>
<evidence type="ECO:0000256" key="3">
    <source>
        <dbReference type="RuleBase" id="RU000363"/>
    </source>
</evidence>
<reference evidence="4 5" key="1">
    <citation type="journal article" date="2011" name="Front. Microbiol.">
        <title>Genomic signatures of strain selection and enhancement in Bacillus atrophaeus var. globigii, a historical biowarfare simulant.</title>
        <authorList>
            <person name="Gibbons H.S."/>
            <person name="Broomall S.M."/>
            <person name="McNew L.A."/>
            <person name="Daligault H."/>
            <person name="Chapman C."/>
            <person name="Bruce D."/>
            <person name="Karavis M."/>
            <person name="Krepps M."/>
            <person name="McGregor P.A."/>
            <person name="Hong C."/>
            <person name="Park K.H."/>
            <person name="Akmal A."/>
            <person name="Feldman A."/>
            <person name="Lin J.S."/>
            <person name="Chang W.E."/>
            <person name="Higgs B.W."/>
            <person name="Demirev P."/>
            <person name="Lindquist J."/>
            <person name="Liem A."/>
            <person name="Fochler E."/>
            <person name="Read T.D."/>
            <person name="Tapia R."/>
            <person name="Johnson S."/>
            <person name="Bishop-Lilly K.A."/>
            <person name="Detter C."/>
            <person name="Han C."/>
            <person name="Sozhamannan S."/>
            <person name="Rosenzweig C.N."/>
            <person name="Skowronski E.W."/>
        </authorList>
    </citation>
    <scope>NUCLEOTIDE SEQUENCE [LARGE SCALE GENOMIC DNA]</scope>
    <source>
        <strain evidence="4 5">CL-SP19</strain>
    </source>
</reference>
<dbReference type="PRINTS" id="PR00081">
    <property type="entry name" value="GDHRDH"/>
</dbReference>
<gene>
    <name evidence="4" type="ORF">CWI81_04630</name>
</gene>
<dbReference type="Proteomes" id="UP000287908">
    <property type="component" value="Unassembled WGS sequence"/>
</dbReference>
<dbReference type="GO" id="GO:0016020">
    <property type="term" value="C:membrane"/>
    <property type="evidence" value="ECO:0007669"/>
    <property type="project" value="TreeGrafter"/>
</dbReference>
<keyword evidence="2" id="KW-0560">Oxidoreductase</keyword>
<evidence type="ECO:0000256" key="1">
    <source>
        <dbReference type="ARBA" id="ARBA00006484"/>
    </source>
</evidence>
<accession>A0A432ZIJ3</accession>
<dbReference type="InterPro" id="IPR002347">
    <property type="entry name" value="SDR_fam"/>
</dbReference>
<dbReference type="GO" id="GO:0016491">
    <property type="term" value="F:oxidoreductase activity"/>
    <property type="evidence" value="ECO:0007669"/>
    <property type="project" value="UniProtKB-KW"/>
</dbReference>
<dbReference type="InterPro" id="IPR036291">
    <property type="entry name" value="NAD(P)-bd_dom_sf"/>
</dbReference>
<dbReference type="PANTHER" id="PTHR44196">
    <property type="entry name" value="DEHYDROGENASE/REDUCTASE SDR FAMILY MEMBER 7B"/>
    <property type="match status" value="1"/>
</dbReference>
<comment type="caution">
    <text evidence="4">The sequence shown here is derived from an EMBL/GenBank/DDBJ whole genome shotgun (WGS) entry which is preliminary data.</text>
</comment>
<sequence length="256" mass="28329">MSQQRNTILITGASSGLGQGMAREFAAQGKNLCLCARRLDRLEQLKQELQSEHRNITVSIKTLDVNQHDDVFRVFQEFKQELGTIDRFIINAGMGKGAAIGTGYFKANKATAETNFVAALAQCEAAMEILREQEAGHLVTISSMSAFRGLPRAMTVYAATKAGLASLTEGIRADLLKTYGSNSPIKVSTIFPGYIRSEINEKVKNTPFMIDTKTGCRLLAKAINKEPVIAYVPRWPWALMAFLMKRLPLKWVLKLS</sequence>
<keyword evidence="5" id="KW-1185">Reference proteome</keyword>
<dbReference type="Pfam" id="PF00106">
    <property type="entry name" value="adh_short"/>
    <property type="match status" value="1"/>
</dbReference>
<dbReference type="Gene3D" id="3.40.50.720">
    <property type="entry name" value="NAD(P)-binding Rossmann-like Domain"/>
    <property type="match status" value="1"/>
</dbReference>
<proteinExistence type="inferred from homology"/>
<comment type="similarity">
    <text evidence="1 3">Belongs to the short-chain dehydrogenases/reductases (SDR) family.</text>
</comment>
<evidence type="ECO:0000313" key="5">
    <source>
        <dbReference type="Proteomes" id="UP000287908"/>
    </source>
</evidence>
<dbReference type="PRINTS" id="PR00080">
    <property type="entry name" value="SDRFAMILY"/>
</dbReference>
<dbReference type="AlphaFoldDB" id="A0A432ZIJ3"/>
<dbReference type="NCBIfam" id="NF006099">
    <property type="entry name" value="PRK08251.1"/>
    <property type="match status" value="1"/>
</dbReference>
<dbReference type="RefSeq" id="WP_126784053.1">
    <property type="nucleotide sequence ID" value="NZ_PIQF01000001.1"/>
</dbReference>
<dbReference type="OrthoDB" id="9808814at2"/>
<dbReference type="EMBL" id="PIQF01000001">
    <property type="protein sequence ID" value="RUO77768.1"/>
    <property type="molecule type" value="Genomic_DNA"/>
</dbReference>
<evidence type="ECO:0000256" key="2">
    <source>
        <dbReference type="ARBA" id="ARBA00023002"/>
    </source>
</evidence>
<organism evidence="4 5">
    <name type="scientific">Idiomarina seosinensis</name>
    <dbReference type="NCBI Taxonomy" id="281739"/>
    <lineage>
        <taxon>Bacteria</taxon>
        <taxon>Pseudomonadati</taxon>
        <taxon>Pseudomonadota</taxon>
        <taxon>Gammaproteobacteria</taxon>
        <taxon>Alteromonadales</taxon>
        <taxon>Idiomarinaceae</taxon>
        <taxon>Idiomarina</taxon>
    </lineage>
</organism>